<reference evidence="7" key="1">
    <citation type="journal article" date="2021" name="J. Hered.">
        <title>Genome Assembly of Salicaceae Populus deltoides (Eastern Cottonwood) I-69 Based on Nanopore Sequencing and Hi-C Technologies.</title>
        <authorList>
            <person name="Bai S."/>
            <person name="Wu H."/>
            <person name="Zhang J."/>
            <person name="Pan Z."/>
            <person name="Zhao W."/>
            <person name="Li Z."/>
            <person name="Tong C."/>
        </authorList>
    </citation>
    <scope>NUCLEOTIDE SEQUENCE</scope>
    <source>
        <tissue evidence="7">Leaf</tissue>
    </source>
</reference>
<dbReference type="Proteomes" id="UP000807159">
    <property type="component" value="Chromosome 7"/>
</dbReference>
<evidence type="ECO:0000313" key="6">
    <source>
        <dbReference type="EMBL" id="KAH8503398.1"/>
    </source>
</evidence>
<evidence type="ECO:0000256" key="4">
    <source>
        <dbReference type="PROSITE-ProRule" id="PRU01161"/>
    </source>
</evidence>
<dbReference type="PANTHER" id="PTHR32176:SF92">
    <property type="entry name" value="XYLOSE ISOMERASE"/>
    <property type="match status" value="1"/>
</dbReference>
<evidence type="ECO:0000256" key="2">
    <source>
        <dbReference type="ARBA" id="ARBA00022963"/>
    </source>
</evidence>
<feature type="domain" description="PNPLA" evidence="5">
    <location>
        <begin position="1"/>
        <end position="62"/>
    </location>
</feature>
<comment type="similarity">
    <text evidence="1">Belongs to the patatin family.</text>
</comment>
<evidence type="ECO:0000313" key="7">
    <source>
        <dbReference type="EMBL" id="KAH8503931.1"/>
    </source>
</evidence>
<organism evidence="7 8">
    <name type="scientific">Populus deltoides</name>
    <name type="common">Eastern poplar</name>
    <name type="synonym">Eastern cottonwood</name>
    <dbReference type="NCBI Taxonomy" id="3696"/>
    <lineage>
        <taxon>Eukaryota</taxon>
        <taxon>Viridiplantae</taxon>
        <taxon>Streptophyta</taxon>
        <taxon>Embryophyta</taxon>
        <taxon>Tracheophyta</taxon>
        <taxon>Spermatophyta</taxon>
        <taxon>Magnoliopsida</taxon>
        <taxon>eudicotyledons</taxon>
        <taxon>Gunneridae</taxon>
        <taxon>Pentapetalae</taxon>
        <taxon>rosids</taxon>
        <taxon>fabids</taxon>
        <taxon>Malpighiales</taxon>
        <taxon>Salicaceae</taxon>
        <taxon>Saliceae</taxon>
        <taxon>Populus</taxon>
    </lineage>
</organism>
<dbReference type="GO" id="GO:0047372">
    <property type="term" value="F:monoacylglycerol lipase activity"/>
    <property type="evidence" value="ECO:0007669"/>
    <property type="project" value="TreeGrafter"/>
</dbReference>
<dbReference type="PANTHER" id="PTHR32176">
    <property type="entry name" value="XYLOSE ISOMERASE"/>
    <property type="match status" value="1"/>
</dbReference>
<comment type="caution">
    <text evidence="4">Lacks conserved residue(s) required for the propagation of feature annotation.</text>
</comment>
<proteinExistence type="inferred from homology"/>
<keyword evidence="3" id="KW-0443">Lipid metabolism</keyword>
<feature type="non-terminal residue" evidence="7">
    <location>
        <position position="62"/>
    </location>
</feature>
<keyword evidence="2" id="KW-0442">Lipid degradation</keyword>
<evidence type="ECO:0000256" key="3">
    <source>
        <dbReference type="ARBA" id="ARBA00023098"/>
    </source>
</evidence>
<dbReference type="InterPro" id="IPR002641">
    <property type="entry name" value="PNPLA_dom"/>
</dbReference>
<evidence type="ECO:0000256" key="1">
    <source>
        <dbReference type="ARBA" id="ARBA00010240"/>
    </source>
</evidence>
<dbReference type="SUPFAM" id="SSF52151">
    <property type="entry name" value="FabD/lysophospholipase-like"/>
    <property type="match status" value="1"/>
</dbReference>
<evidence type="ECO:0000313" key="8">
    <source>
        <dbReference type="Proteomes" id="UP000807159"/>
    </source>
</evidence>
<dbReference type="EMBL" id="JACEGQ020000007">
    <property type="protein sequence ID" value="KAH8503931.1"/>
    <property type="molecule type" value="Genomic_DNA"/>
</dbReference>
<name>A0A8T2YFR7_POPDE</name>
<comment type="caution">
    <text evidence="7">The sequence shown here is derived from an EMBL/GenBank/DDBJ whole genome shotgun (WGS) entry which is preliminary data.</text>
</comment>
<dbReference type="PROSITE" id="PS51635">
    <property type="entry name" value="PNPLA"/>
    <property type="match status" value="1"/>
</dbReference>
<dbReference type="GO" id="GO:0016042">
    <property type="term" value="P:lipid catabolic process"/>
    <property type="evidence" value="ECO:0007669"/>
    <property type="project" value="UniProtKB-KW"/>
</dbReference>
<dbReference type="AlphaFoldDB" id="A0A8T2YFR7"/>
<gene>
    <name evidence="6" type="ORF">H0E87_014609</name>
    <name evidence="7" type="ORF">H0E87_014977</name>
</gene>
<dbReference type="InterPro" id="IPR016035">
    <property type="entry name" value="Acyl_Trfase/lysoPLipase"/>
</dbReference>
<keyword evidence="8" id="KW-1185">Reference proteome</keyword>
<feature type="non-terminal residue" evidence="7">
    <location>
        <position position="1"/>
    </location>
</feature>
<accession>A0A8T2YFR7</accession>
<dbReference type="Gene3D" id="3.40.1090.10">
    <property type="entry name" value="Cytosolic phospholipase A2 catalytic domain"/>
    <property type="match status" value="1"/>
</dbReference>
<protein>
    <recommendedName>
        <fullName evidence="5">PNPLA domain-containing protein</fullName>
    </recommendedName>
</protein>
<evidence type="ECO:0000259" key="5">
    <source>
        <dbReference type="PROSITE" id="PS51635"/>
    </source>
</evidence>
<dbReference type="EMBL" id="JACEGQ020000007">
    <property type="protein sequence ID" value="KAH8503398.1"/>
    <property type="molecule type" value="Genomic_DNA"/>
</dbReference>
<dbReference type="GO" id="GO:0004620">
    <property type="term" value="F:phospholipase activity"/>
    <property type="evidence" value="ECO:0007669"/>
    <property type="project" value="TreeGrafter"/>
</dbReference>
<sequence length="62" mass="7200">GIFAWPTNVWKAISGPKYDGKYLHKLVRDILKDTRLHQTLTNVVIPTFDIKKIQPVIFSSYQ</sequence>